<sequence length="274" mass="31185">MVLDSTNPIIEVKDVSFRYDLRSSTETLSSINFSVQKGEWVAIIGNNGSGKSTLAGILLGLYKPQFGSVTIAGYELNEETKWEIRKRMGIVFQNPDNQFIGSTVEDDVAFGLENLNMPYEQMKMRVYEALHMVDMYDYRHADPTRLSGGQKQRVAIAGLLALQPEILLLDEAFVMLDPKSRKDLLKTLQKLKSRHQLTIISITHDMNEAASSDRIIVLKNGTISSIGTPKEVFSKELDFEAPFTEKLRRILQMKGRNVPNTYMSEEEMVEWLWK</sequence>
<feature type="domain" description="ABC transporter" evidence="9">
    <location>
        <begin position="10"/>
        <end position="245"/>
    </location>
</feature>
<evidence type="ECO:0000256" key="8">
    <source>
        <dbReference type="ARBA" id="ARBA00023136"/>
    </source>
</evidence>
<dbReference type="InterPro" id="IPR015856">
    <property type="entry name" value="ABC_transpr_CbiO/EcfA_su"/>
</dbReference>
<evidence type="ECO:0000313" key="11">
    <source>
        <dbReference type="Proteomes" id="UP000040576"/>
    </source>
</evidence>
<dbReference type="EC" id="3.6.3.-" evidence="10"/>
<keyword evidence="4" id="KW-1003">Cell membrane</keyword>
<gene>
    <name evidence="10" type="primary">ecfA1-2</name>
    <name evidence="10" type="ORF">BT1A1_1662</name>
</gene>
<accession>A0A090J0X4</accession>
<dbReference type="PANTHER" id="PTHR43553:SF24">
    <property type="entry name" value="ENERGY-COUPLING FACTOR TRANSPORTER ATP-BINDING PROTEIN ECFA1"/>
    <property type="match status" value="1"/>
</dbReference>
<dbReference type="FunFam" id="3.40.50.300:FF:000224">
    <property type="entry name" value="Energy-coupling factor transporter ATP-binding protein EcfA"/>
    <property type="match status" value="1"/>
</dbReference>
<dbReference type="GO" id="GO:0015087">
    <property type="term" value="F:cobalt ion transmembrane transporter activity"/>
    <property type="evidence" value="ECO:0007669"/>
    <property type="project" value="UniProtKB-ARBA"/>
</dbReference>
<evidence type="ECO:0000259" key="9">
    <source>
        <dbReference type="PROSITE" id="PS50893"/>
    </source>
</evidence>
<keyword evidence="10" id="KW-0378">Hydrolase</keyword>
<evidence type="ECO:0000256" key="6">
    <source>
        <dbReference type="ARBA" id="ARBA00022840"/>
    </source>
</evidence>
<keyword evidence="3" id="KW-0813">Transport</keyword>
<organism evidence="10 11">
    <name type="scientific">Caldibacillus thermoamylovorans</name>
    <dbReference type="NCBI Taxonomy" id="35841"/>
    <lineage>
        <taxon>Bacteria</taxon>
        <taxon>Bacillati</taxon>
        <taxon>Bacillota</taxon>
        <taxon>Bacilli</taxon>
        <taxon>Bacillales</taxon>
        <taxon>Bacillaceae</taxon>
        <taxon>Caldibacillus</taxon>
    </lineage>
</organism>
<evidence type="ECO:0000256" key="3">
    <source>
        <dbReference type="ARBA" id="ARBA00022448"/>
    </source>
</evidence>
<comment type="subcellular location">
    <subcellularLocation>
        <location evidence="1">Cell membrane</location>
        <topology evidence="1">Peripheral membrane protein</topology>
    </subcellularLocation>
</comment>
<dbReference type="AlphaFoldDB" id="A0A090J0X4"/>
<reference evidence="10 11" key="1">
    <citation type="submission" date="2014-07" db="EMBL/GenBank/DDBJ databases">
        <authorList>
            <person name="Wibberg Daniel"/>
        </authorList>
    </citation>
    <scope>NUCLEOTIDE SEQUENCE [LARGE SCALE GENOMIC DNA]</scope>
</reference>
<name>A0A090J0X4_9BACI</name>
<dbReference type="NCBIfam" id="NF010167">
    <property type="entry name" value="PRK13648.1"/>
    <property type="match status" value="1"/>
</dbReference>
<dbReference type="Pfam" id="PF00005">
    <property type="entry name" value="ABC_tran"/>
    <property type="match status" value="1"/>
</dbReference>
<evidence type="ECO:0000313" key="10">
    <source>
        <dbReference type="EMBL" id="CEE01490.1"/>
    </source>
</evidence>
<dbReference type="GO" id="GO:0005524">
    <property type="term" value="F:ATP binding"/>
    <property type="evidence" value="ECO:0007669"/>
    <property type="project" value="UniProtKB-KW"/>
</dbReference>
<evidence type="ECO:0000256" key="4">
    <source>
        <dbReference type="ARBA" id="ARBA00022475"/>
    </source>
</evidence>
<dbReference type="GeneID" id="92960831"/>
<protein>
    <submittedName>
        <fullName evidence="10">Energy-coupling factor transporter ATP-binding protein EcfA 1</fullName>
        <ecNumber evidence="10">3.6.3.-</ecNumber>
    </submittedName>
</protein>
<dbReference type="InterPro" id="IPR017871">
    <property type="entry name" value="ABC_transporter-like_CS"/>
</dbReference>
<comment type="similarity">
    <text evidence="2">Belongs to the ABC transporter superfamily.</text>
</comment>
<keyword evidence="11" id="KW-1185">Reference proteome</keyword>
<dbReference type="GO" id="GO:0016887">
    <property type="term" value="F:ATP hydrolysis activity"/>
    <property type="evidence" value="ECO:0007669"/>
    <property type="project" value="InterPro"/>
</dbReference>
<dbReference type="NCBIfam" id="TIGR04520">
    <property type="entry name" value="ECF_ATPase_1"/>
    <property type="match status" value="1"/>
</dbReference>
<evidence type="ECO:0000256" key="7">
    <source>
        <dbReference type="ARBA" id="ARBA00022967"/>
    </source>
</evidence>
<evidence type="ECO:0000256" key="2">
    <source>
        <dbReference type="ARBA" id="ARBA00005417"/>
    </source>
</evidence>
<dbReference type="InterPro" id="IPR030947">
    <property type="entry name" value="EcfA_1"/>
</dbReference>
<dbReference type="PROSITE" id="PS50893">
    <property type="entry name" value="ABC_TRANSPORTER_2"/>
    <property type="match status" value="1"/>
</dbReference>
<dbReference type="Proteomes" id="UP000040576">
    <property type="component" value="Unassembled WGS sequence"/>
</dbReference>
<dbReference type="EMBL" id="CCRF01000047">
    <property type="protein sequence ID" value="CEE01490.1"/>
    <property type="molecule type" value="Genomic_DNA"/>
</dbReference>
<dbReference type="InterPro" id="IPR050095">
    <property type="entry name" value="ECF_ABC_transporter_ATP-bd"/>
</dbReference>
<dbReference type="Gene3D" id="3.40.50.300">
    <property type="entry name" value="P-loop containing nucleotide triphosphate hydrolases"/>
    <property type="match status" value="1"/>
</dbReference>
<dbReference type="SMART" id="SM00382">
    <property type="entry name" value="AAA"/>
    <property type="match status" value="1"/>
</dbReference>
<keyword evidence="8" id="KW-0472">Membrane</keyword>
<dbReference type="RefSeq" id="WP_034769926.1">
    <property type="nucleotide sequence ID" value="NZ_CCRF01000047.1"/>
</dbReference>
<dbReference type="PROSITE" id="PS00211">
    <property type="entry name" value="ABC_TRANSPORTER_1"/>
    <property type="match status" value="1"/>
</dbReference>
<keyword evidence="7" id="KW-1278">Translocase</keyword>
<keyword evidence="6 10" id="KW-0067">ATP-binding</keyword>
<evidence type="ECO:0000256" key="5">
    <source>
        <dbReference type="ARBA" id="ARBA00022741"/>
    </source>
</evidence>
<dbReference type="GO" id="GO:0043190">
    <property type="term" value="C:ATP-binding cassette (ABC) transporter complex"/>
    <property type="evidence" value="ECO:0007669"/>
    <property type="project" value="TreeGrafter"/>
</dbReference>
<dbReference type="PANTHER" id="PTHR43553">
    <property type="entry name" value="HEAVY METAL TRANSPORTER"/>
    <property type="match status" value="1"/>
</dbReference>
<dbReference type="KEGG" id="bthv:CQJ30_08755"/>
<dbReference type="InterPro" id="IPR003593">
    <property type="entry name" value="AAA+_ATPase"/>
</dbReference>
<proteinExistence type="inferred from homology"/>
<evidence type="ECO:0000256" key="1">
    <source>
        <dbReference type="ARBA" id="ARBA00004202"/>
    </source>
</evidence>
<dbReference type="InterPro" id="IPR027417">
    <property type="entry name" value="P-loop_NTPase"/>
</dbReference>
<dbReference type="SUPFAM" id="SSF52540">
    <property type="entry name" value="P-loop containing nucleoside triphosphate hydrolases"/>
    <property type="match status" value="1"/>
</dbReference>
<dbReference type="InterPro" id="IPR003439">
    <property type="entry name" value="ABC_transporter-like_ATP-bd"/>
</dbReference>
<keyword evidence="5" id="KW-0547">Nucleotide-binding</keyword>
<dbReference type="CDD" id="cd03225">
    <property type="entry name" value="ABC_cobalt_CbiO_domain1"/>
    <property type="match status" value="1"/>
</dbReference>
<dbReference type="GO" id="GO:0042626">
    <property type="term" value="F:ATPase-coupled transmembrane transporter activity"/>
    <property type="evidence" value="ECO:0007669"/>
    <property type="project" value="TreeGrafter"/>
</dbReference>